<protein>
    <submittedName>
        <fullName evidence="2">Arc-like DNA binding dprotein</fullName>
    </submittedName>
</protein>
<evidence type="ECO:0000313" key="3">
    <source>
        <dbReference type="Proteomes" id="UP000252893"/>
    </source>
</evidence>
<proteinExistence type="predicted"/>
<reference evidence="2 3" key="1">
    <citation type="submission" date="2018-06" db="EMBL/GenBank/DDBJ databases">
        <title>Genomic Encyclopedia of Type Strains, Phase IV (KMG-IV): sequencing the most valuable type-strain genomes for metagenomic binning, comparative biology and taxonomic classification.</title>
        <authorList>
            <person name="Goeker M."/>
        </authorList>
    </citation>
    <scope>NUCLEOTIDE SEQUENCE [LARGE SCALE GENOMIC DNA]</scope>
    <source>
        <strain evidence="2 3">DSM 25619</strain>
    </source>
</reference>
<dbReference type="EMBL" id="QNRH01000010">
    <property type="protein sequence ID" value="RBO91025.1"/>
    <property type="molecule type" value="Genomic_DNA"/>
</dbReference>
<comment type="caution">
    <text evidence="2">The sequence shown here is derived from an EMBL/GenBank/DDBJ whole genome shotgun (WGS) entry which is preliminary data.</text>
</comment>
<dbReference type="Pfam" id="PF03869">
    <property type="entry name" value="Arc"/>
    <property type="match status" value="1"/>
</dbReference>
<keyword evidence="3" id="KW-1185">Reference proteome</keyword>
<dbReference type="GO" id="GO:0006355">
    <property type="term" value="P:regulation of DNA-templated transcription"/>
    <property type="evidence" value="ECO:0007669"/>
    <property type="project" value="InterPro"/>
</dbReference>
<evidence type="ECO:0000259" key="1">
    <source>
        <dbReference type="Pfam" id="PF03869"/>
    </source>
</evidence>
<organism evidence="2 3">
    <name type="scientific">Pseudochrobactrum asaccharolyticum</name>
    <dbReference type="NCBI Taxonomy" id="354351"/>
    <lineage>
        <taxon>Bacteria</taxon>
        <taxon>Pseudomonadati</taxon>
        <taxon>Pseudomonadota</taxon>
        <taxon>Alphaproteobacteria</taxon>
        <taxon>Hyphomicrobiales</taxon>
        <taxon>Brucellaceae</taxon>
        <taxon>Pseudochrobactrum</taxon>
    </lineage>
</organism>
<dbReference type="GO" id="GO:0003677">
    <property type="term" value="F:DNA binding"/>
    <property type="evidence" value="ECO:0007669"/>
    <property type="project" value="InterPro"/>
</dbReference>
<dbReference type="Gene3D" id="1.10.1220.10">
    <property type="entry name" value="Met repressor-like"/>
    <property type="match status" value="1"/>
</dbReference>
<dbReference type="OrthoDB" id="6890552at2"/>
<dbReference type="RefSeq" id="WP_113945984.1">
    <property type="nucleotide sequence ID" value="NZ_JBHEEG010000019.1"/>
</dbReference>
<sequence>MTQDTPSRSLDKVIVRLPDGMRDRIREAAEKNNRSMNAEIVSRLDNSFIQEFWDAKAPFQLAKERSLQEDAIQQIIEQTVLQLSDVLGLDKSKLNLKK</sequence>
<dbReference type="AlphaFoldDB" id="A0A366DM63"/>
<evidence type="ECO:0000313" key="2">
    <source>
        <dbReference type="EMBL" id="RBO91025.1"/>
    </source>
</evidence>
<dbReference type="InterPro" id="IPR010985">
    <property type="entry name" value="Ribbon_hlx_hlx"/>
</dbReference>
<feature type="domain" description="Arc-like DNA binding" evidence="1">
    <location>
        <begin position="7"/>
        <end position="51"/>
    </location>
</feature>
<dbReference type="SUPFAM" id="SSF47598">
    <property type="entry name" value="Ribbon-helix-helix"/>
    <property type="match status" value="1"/>
</dbReference>
<accession>A0A366DM63</accession>
<name>A0A366DM63_9HYPH</name>
<dbReference type="Proteomes" id="UP000252893">
    <property type="component" value="Unassembled WGS sequence"/>
</dbReference>
<dbReference type="InterPro" id="IPR005569">
    <property type="entry name" value="Arc_DNA-bd_dom"/>
</dbReference>
<dbReference type="InterPro" id="IPR013321">
    <property type="entry name" value="Arc_rbn_hlx_hlx"/>
</dbReference>
<gene>
    <name evidence="2" type="ORF">DFR47_11022</name>
</gene>